<gene>
    <name evidence="2" type="ORF">AU468_03425</name>
</gene>
<evidence type="ECO:0000256" key="1">
    <source>
        <dbReference type="SAM" id="MobiDB-lite"/>
    </source>
</evidence>
<keyword evidence="3" id="KW-1185">Reference proteome</keyword>
<feature type="region of interest" description="Disordered" evidence="1">
    <location>
        <begin position="150"/>
        <end position="171"/>
    </location>
</feature>
<dbReference type="AlphaFoldDB" id="A0A2S4JXD3"/>
<dbReference type="RefSeq" id="WP_181015332.1">
    <property type="nucleotide sequence ID" value="NZ_LPWH01000020.1"/>
</dbReference>
<dbReference type="Proteomes" id="UP000237350">
    <property type="component" value="Unassembled WGS sequence"/>
</dbReference>
<evidence type="ECO:0000313" key="3">
    <source>
        <dbReference type="Proteomes" id="UP000237350"/>
    </source>
</evidence>
<name>A0A2S4JXD3_9SPIO</name>
<sequence length="171" mass="19257">MIESPVLNITVSHRENDEIIVVCVEGMITHTEGFRIAKDLEKALAIYGSQRILIDLRKARNISKTIDNFGFAQAASRKGPEFSKSGGPLRMAFLTDPEDRSHDRVLSLLFGMQPSNNNRLISKDGPSALNWLRRPNLEPLPLNNHRYQRCQGSRDRKGLHGHPENLVGHLV</sequence>
<accession>A0A2S4JXD3</accession>
<feature type="compositionally biased region" description="Basic and acidic residues" evidence="1">
    <location>
        <begin position="152"/>
        <end position="163"/>
    </location>
</feature>
<dbReference type="EMBL" id="LPWH01000020">
    <property type="protein sequence ID" value="POR04187.1"/>
    <property type="molecule type" value="Genomic_DNA"/>
</dbReference>
<evidence type="ECO:0008006" key="4">
    <source>
        <dbReference type="Google" id="ProtNLM"/>
    </source>
</evidence>
<comment type="caution">
    <text evidence="2">The sequence shown here is derived from an EMBL/GenBank/DDBJ whole genome shotgun (WGS) entry which is preliminary data.</text>
</comment>
<protein>
    <recommendedName>
        <fullName evidence="4">STAS domain-containing protein</fullName>
    </recommendedName>
</protein>
<proteinExistence type="predicted"/>
<reference evidence="3" key="1">
    <citation type="submission" date="2015-12" db="EMBL/GenBank/DDBJ databases">
        <authorList>
            <person name="Lodha T.D."/>
            <person name="Chintalapati S."/>
            <person name="Chintalapati V.R."/>
            <person name="Sravanthi T."/>
        </authorList>
    </citation>
    <scope>NUCLEOTIDE SEQUENCE [LARGE SCALE GENOMIC DNA]</scope>
    <source>
        <strain evidence="3">JC133</strain>
    </source>
</reference>
<evidence type="ECO:0000313" key="2">
    <source>
        <dbReference type="EMBL" id="POR04187.1"/>
    </source>
</evidence>
<organism evidence="2 3">
    <name type="scientific">Alkalispirochaeta sphaeroplastigenens</name>
    <dbReference type="NCBI Taxonomy" id="1187066"/>
    <lineage>
        <taxon>Bacteria</taxon>
        <taxon>Pseudomonadati</taxon>
        <taxon>Spirochaetota</taxon>
        <taxon>Spirochaetia</taxon>
        <taxon>Spirochaetales</taxon>
        <taxon>Spirochaetaceae</taxon>
        <taxon>Alkalispirochaeta</taxon>
    </lineage>
</organism>